<dbReference type="InterPro" id="IPR006674">
    <property type="entry name" value="HD_domain"/>
</dbReference>
<feature type="transmembrane region" description="Helical" evidence="1">
    <location>
        <begin position="382"/>
        <end position="401"/>
    </location>
</feature>
<comment type="caution">
    <text evidence="3">The sequence shown here is derived from an EMBL/GenBank/DDBJ whole genome shotgun (WGS) entry which is preliminary data.</text>
</comment>
<dbReference type="PANTHER" id="PTHR36442:SF1">
    <property type="entry name" value="CYCLIC-DI-AMP PHOSPHODIESTERASE PGPH"/>
    <property type="match status" value="1"/>
</dbReference>
<keyword evidence="1" id="KW-0472">Membrane</keyword>
<feature type="transmembrane region" description="Helical" evidence="1">
    <location>
        <begin position="413"/>
        <end position="432"/>
    </location>
</feature>
<dbReference type="InterPro" id="IPR052722">
    <property type="entry name" value="PgpH_phosphodiesterase"/>
</dbReference>
<keyword evidence="4" id="KW-1185">Reference proteome</keyword>
<sequence>MKESKEPTSGVSHWFLLKDWKTSWRVKILMYAIFGIAFYLLLIHHVLPDQYDITLGEPSPATVVSPVTKVDEYATNQARKKAAASVEPVYIKDDHLTMQQIGKIDSIFVMAKEILEKPVDADEKREKLKNDFEATFSLGFSDGFYQKLLNVSLNRLQVIRLTARQIVSEILQEGVREDELKKMQEKVDQTLYLSVNTLNNEEQALVSELAKKSLVVNEFYDKNQTEQQKQAVQEAVKPIPINKGQIIVAYGEVVTDDQYRKLQELGLLKKDTQLQTHLGILLFVFTIMGLLYYYIYRFDQENHHNNRNLLLLFCILLLTLIGMKVVSYGQNLEWSKIGYLVPVGLGSMLITLLLNIRLSLICTVFLSIFCSVLFNGDNHLLFDYRYGLVSLVSGMTAAFALGDVRKRSAILKAGLISSLASVIPVMAIWFMMPVEGTLNELLQSIGFAMLGGIFSAVLTMGFLPYLETLFGILSPMRLIELGNPNHPLLRKLLIQSPGTYHHSVMVGNLSEAAAEAIGANGLLARVGAYYHDVGKTKRPQFFIENQLSKENPHDKISPNLSKSIIISHAKDGVELLKSHNIPKPIQDIAAQHHGTTLIKYFYFKAKEQMENVREEDYRYPGPKAQFKEAAIVGICDCVEAAVRSLSRPTPSRIENMVKKIIRERLEDGQFNECDLTLRELDLIEKSVCETLQGIFHSRIEYPDETGNAKGVKKE</sequence>
<dbReference type="RefSeq" id="WP_049720347.1">
    <property type="nucleotide sequence ID" value="NZ_CP036487.1"/>
</dbReference>
<dbReference type="Pfam" id="PF07698">
    <property type="entry name" value="7TM-7TMR_HD"/>
    <property type="match status" value="1"/>
</dbReference>
<dbReference type="SUPFAM" id="SSF109604">
    <property type="entry name" value="HD-domain/PDEase-like"/>
    <property type="match status" value="1"/>
</dbReference>
<feature type="domain" description="HD/PDEase" evidence="2">
    <location>
        <begin position="495"/>
        <end position="650"/>
    </location>
</feature>
<dbReference type="CDD" id="cd00077">
    <property type="entry name" value="HDc"/>
    <property type="match status" value="1"/>
</dbReference>
<evidence type="ECO:0000259" key="2">
    <source>
        <dbReference type="SMART" id="SM00471"/>
    </source>
</evidence>
<keyword evidence="1" id="KW-0812">Transmembrane</keyword>
<dbReference type="Pfam" id="PF07697">
    <property type="entry name" value="7TMR-HDED"/>
    <property type="match status" value="1"/>
</dbReference>
<organism evidence="3 4">
    <name type="scientific">Thermoactinomyces vulgaris</name>
    <dbReference type="NCBI Taxonomy" id="2026"/>
    <lineage>
        <taxon>Bacteria</taxon>
        <taxon>Bacillati</taxon>
        <taxon>Bacillota</taxon>
        <taxon>Bacilli</taxon>
        <taxon>Bacillales</taxon>
        <taxon>Thermoactinomycetaceae</taxon>
        <taxon>Thermoactinomyces</taxon>
    </lineage>
</organism>
<dbReference type="InterPro" id="IPR006675">
    <property type="entry name" value="HDIG_dom"/>
</dbReference>
<feature type="transmembrane region" description="Helical" evidence="1">
    <location>
        <begin position="278"/>
        <end position="296"/>
    </location>
</feature>
<gene>
    <name evidence="3" type="ORF">I8U22_06120</name>
</gene>
<feature type="transmembrane region" description="Helical" evidence="1">
    <location>
        <begin position="334"/>
        <end position="353"/>
    </location>
</feature>
<protein>
    <submittedName>
        <fullName evidence="3">HD family phosphohydrolase</fullName>
    </submittedName>
</protein>
<dbReference type="PANTHER" id="PTHR36442">
    <property type="entry name" value="CYCLIC-DI-AMP PHOSPHODIESTERASE PGPH"/>
    <property type="match status" value="1"/>
</dbReference>
<evidence type="ECO:0000256" key="1">
    <source>
        <dbReference type="SAM" id="Phobius"/>
    </source>
</evidence>
<dbReference type="Gene3D" id="1.10.3210.10">
    <property type="entry name" value="Hypothetical protein af1432"/>
    <property type="match status" value="1"/>
</dbReference>
<dbReference type="SMART" id="SM00471">
    <property type="entry name" value="HDc"/>
    <property type="match status" value="1"/>
</dbReference>
<dbReference type="Pfam" id="PF01966">
    <property type="entry name" value="HD"/>
    <property type="match status" value="1"/>
</dbReference>
<reference evidence="3 4" key="1">
    <citation type="submission" date="2020-12" db="EMBL/GenBank/DDBJ databases">
        <title>WGS of Thermoactinomyces spp.</title>
        <authorList>
            <person name="Cheng K."/>
        </authorList>
    </citation>
    <scope>NUCLEOTIDE SEQUENCE [LARGE SCALE GENOMIC DNA]</scope>
    <source>
        <strain evidence="4">CICC 10650\ACCC 41061</strain>
    </source>
</reference>
<evidence type="ECO:0000313" key="3">
    <source>
        <dbReference type="EMBL" id="MBH8588395.1"/>
    </source>
</evidence>
<proteinExistence type="predicted"/>
<dbReference type="NCBIfam" id="TIGR00277">
    <property type="entry name" value="HDIG"/>
    <property type="match status" value="1"/>
</dbReference>
<name>A0ABS0QGK3_THEVU</name>
<keyword evidence="1" id="KW-1133">Transmembrane helix</keyword>
<dbReference type="Proteomes" id="UP000641910">
    <property type="component" value="Unassembled WGS sequence"/>
</dbReference>
<feature type="transmembrane region" description="Helical" evidence="1">
    <location>
        <begin position="28"/>
        <end position="47"/>
    </location>
</feature>
<evidence type="ECO:0000313" key="4">
    <source>
        <dbReference type="Proteomes" id="UP000641910"/>
    </source>
</evidence>
<dbReference type="InterPro" id="IPR011624">
    <property type="entry name" value="Metal-dep_PHydrolase_7TM_extra"/>
</dbReference>
<feature type="transmembrane region" description="Helical" evidence="1">
    <location>
        <begin position="358"/>
        <end position="376"/>
    </location>
</feature>
<accession>A0ABS0QGK3</accession>
<dbReference type="InterPro" id="IPR011621">
    <property type="entry name" value="Metal-dep_PHydrolase_7TM_intra"/>
</dbReference>
<feature type="transmembrane region" description="Helical" evidence="1">
    <location>
        <begin position="444"/>
        <end position="466"/>
    </location>
</feature>
<dbReference type="EMBL" id="JAECVU010000003">
    <property type="protein sequence ID" value="MBH8588395.1"/>
    <property type="molecule type" value="Genomic_DNA"/>
</dbReference>
<dbReference type="InterPro" id="IPR003607">
    <property type="entry name" value="HD/PDEase_dom"/>
</dbReference>
<feature type="transmembrane region" description="Helical" evidence="1">
    <location>
        <begin position="308"/>
        <end position="328"/>
    </location>
</feature>